<dbReference type="PANTHER" id="PTHR30616">
    <property type="entry name" value="UNCHARACTERIZED PROTEIN YFIH"/>
    <property type="match status" value="1"/>
</dbReference>
<dbReference type="InterPro" id="IPR038371">
    <property type="entry name" value="Cu_polyphenol_OxRdtase_sf"/>
</dbReference>
<comment type="catalytic activity">
    <reaction evidence="7">
        <text>adenosine + H2O + H(+) = inosine + NH4(+)</text>
        <dbReference type="Rhea" id="RHEA:24408"/>
        <dbReference type="ChEBI" id="CHEBI:15377"/>
        <dbReference type="ChEBI" id="CHEBI:15378"/>
        <dbReference type="ChEBI" id="CHEBI:16335"/>
        <dbReference type="ChEBI" id="CHEBI:17596"/>
        <dbReference type="ChEBI" id="CHEBI:28938"/>
        <dbReference type="EC" id="3.5.4.4"/>
    </reaction>
    <physiologicalReaction direction="left-to-right" evidence="7">
        <dbReference type="Rhea" id="RHEA:24409"/>
    </physiologicalReaction>
</comment>
<dbReference type="GO" id="GO:0005507">
    <property type="term" value="F:copper ion binding"/>
    <property type="evidence" value="ECO:0007669"/>
    <property type="project" value="TreeGrafter"/>
</dbReference>
<evidence type="ECO:0000256" key="8">
    <source>
        <dbReference type="ARBA" id="ARBA00048968"/>
    </source>
</evidence>
<evidence type="ECO:0000313" key="11">
    <source>
        <dbReference type="EMBL" id="KJV74844.1"/>
    </source>
</evidence>
<keyword evidence="4" id="KW-0479">Metal-binding</keyword>
<reference evidence="11 12" key="1">
    <citation type="submission" date="2015-01" db="EMBL/GenBank/DDBJ databases">
        <title>Genome Sequencing of Rickettsiales.</title>
        <authorList>
            <person name="Daugherty S.C."/>
            <person name="Su Q."/>
            <person name="Abolude K."/>
            <person name="Beier-Sexton M."/>
            <person name="Carlyon J.A."/>
            <person name="Carter R."/>
            <person name="Day N.P."/>
            <person name="Dumler S.J."/>
            <person name="Dyachenko V."/>
            <person name="Godinez A."/>
            <person name="Kurtti T.J."/>
            <person name="Lichay M."/>
            <person name="Mullins K.E."/>
            <person name="Ott S."/>
            <person name="Pappas-Brown V."/>
            <person name="Paris D.H."/>
            <person name="Patel P."/>
            <person name="Richards A.L."/>
            <person name="Sadzewicz L."/>
            <person name="Sears K."/>
            <person name="Seidman D."/>
            <person name="Sengamalay N."/>
            <person name="Stenos J."/>
            <person name="Tallon L.J."/>
            <person name="Vincent G."/>
            <person name="Fraser C.M."/>
            <person name="Munderloh U."/>
            <person name="Dunning-Hotopp J.C."/>
        </authorList>
    </citation>
    <scope>NUCLEOTIDE SEQUENCE [LARGE SCALE GENOMIC DNA]</scope>
    <source>
        <strain evidence="11 12">TA716</strain>
    </source>
</reference>
<gene>
    <name evidence="11" type="ORF">OTSTA716_1184</name>
</gene>
<evidence type="ECO:0000256" key="6">
    <source>
        <dbReference type="ARBA" id="ARBA00022833"/>
    </source>
</evidence>
<evidence type="ECO:0000256" key="2">
    <source>
        <dbReference type="ARBA" id="ARBA00007353"/>
    </source>
</evidence>
<keyword evidence="5" id="KW-0378">Hydrolase</keyword>
<dbReference type="SUPFAM" id="SSF64438">
    <property type="entry name" value="CNF1/YfiH-like putative cysteine hydrolases"/>
    <property type="match status" value="1"/>
</dbReference>
<dbReference type="InterPro" id="IPR003730">
    <property type="entry name" value="Cu_polyphenol_OxRdtase"/>
</dbReference>
<comment type="catalytic activity">
    <reaction evidence="1">
        <text>inosine + phosphate = alpha-D-ribose 1-phosphate + hypoxanthine</text>
        <dbReference type="Rhea" id="RHEA:27646"/>
        <dbReference type="ChEBI" id="CHEBI:17368"/>
        <dbReference type="ChEBI" id="CHEBI:17596"/>
        <dbReference type="ChEBI" id="CHEBI:43474"/>
        <dbReference type="ChEBI" id="CHEBI:57720"/>
        <dbReference type="EC" id="2.4.2.1"/>
    </reaction>
    <physiologicalReaction direction="left-to-right" evidence="1">
        <dbReference type="Rhea" id="RHEA:27647"/>
    </physiologicalReaction>
</comment>
<dbReference type="CDD" id="cd16833">
    <property type="entry name" value="YfiH"/>
    <property type="match status" value="1"/>
</dbReference>
<evidence type="ECO:0000256" key="10">
    <source>
        <dbReference type="RuleBase" id="RU361274"/>
    </source>
</evidence>
<dbReference type="NCBIfam" id="TIGR00726">
    <property type="entry name" value="peptidoglycan editing factor PgeF"/>
    <property type="match status" value="1"/>
</dbReference>
<sequence>MQNLIPDNISYKFFDKSFIQSSGVYSLSHQDNKTINSKQVANNRQLVINYFSAKGLMILNQKHGNSVYYAKEINCMHEPIADGMVTNLSQLILGIQTADCVPVLLFDRDGTTIGAAHCGWRGTKANILKNVIYLMRNLNNMVNIKAIVGPAIQQASYEVDQNLYSAFIQENSDYQSFFKPLDFDGKFLFDLVGLVQAKLLEENVEIVKVYQDNTYLLPKLYPSYRRDRHINYHILSTIVINNA</sequence>
<evidence type="ECO:0000256" key="5">
    <source>
        <dbReference type="ARBA" id="ARBA00022801"/>
    </source>
</evidence>
<dbReference type="RefSeq" id="WP_045914267.1">
    <property type="nucleotide sequence ID" value="NZ_LAOA01000045.1"/>
</dbReference>
<dbReference type="EMBL" id="LAOA01000045">
    <property type="protein sequence ID" value="KJV74844.1"/>
    <property type="molecule type" value="Genomic_DNA"/>
</dbReference>
<dbReference type="Gene3D" id="3.60.140.10">
    <property type="entry name" value="CNF1/YfiH-like putative cysteine hydrolases"/>
    <property type="match status" value="1"/>
</dbReference>
<dbReference type="GO" id="GO:0017061">
    <property type="term" value="F:S-methyl-5-thioadenosine phosphorylase activity"/>
    <property type="evidence" value="ECO:0007669"/>
    <property type="project" value="UniProtKB-EC"/>
</dbReference>
<evidence type="ECO:0000313" key="12">
    <source>
        <dbReference type="Proteomes" id="UP000033671"/>
    </source>
</evidence>
<keyword evidence="3" id="KW-0808">Transferase</keyword>
<dbReference type="PATRIC" id="fig|1359175.3.peg.2141"/>
<dbReference type="Proteomes" id="UP000033671">
    <property type="component" value="Unassembled WGS sequence"/>
</dbReference>
<comment type="catalytic activity">
    <reaction evidence="8">
        <text>adenosine + phosphate = alpha-D-ribose 1-phosphate + adenine</text>
        <dbReference type="Rhea" id="RHEA:27642"/>
        <dbReference type="ChEBI" id="CHEBI:16335"/>
        <dbReference type="ChEBI" id="CHEBI:16708"/>
        <dbReference type="ChEBI" id="CHEBI:43474"/>
        <dbReference type="ChEBI" id="CHEBI:57720"/>
        <dbReference type="EC" id="2.4.2.1"/>
    </reaction>
    <physiologicalReaction direction="left-to-right" evidence="8">
        <dbReference type="Rhea" id="RHEA:27643"/>
    </physiologicalReaction>
</comment>
<proteinExistence type="inferred from homology"/>
<dbReference type="AlphaFoldDB" id="A0A0F3P6I6"/>
<comment type="similarity">
    <text evidence="2 10">Belongs to the purine nucleoside phosphorylase YfiH/LACC1 family.</text>
</comment>
<organism evidence="11 12">
    <name type="scientific">Orientia tsutsugamushi str. TA716</name>
    <dbReference type="NCBI Taxonomy" id="1359175"/>
    <lineage>
        <taxon>Bacteria</taxon>
        <taxon>Pseudomonadati</taxon>
        <taxon>Pseudomonadota</taxon>
        <taxon>Alphaproteobacteria</taxon>
        <taxon>Rickettsiales</taxon>
        <taxon>Rickettsiaceae</taxon>
        <taxon>Rickettsieae</taxon>
        <taxon>Orientia</taxon>
    </lineage>
</organism>
<dbReference type="InterPro" id="IPR011324">
    <property type="entry name" value="Cytotoxic_necrot_fac-like_cat"/>
</dbReference>
<comment type="caution">
    <text evidence="11">The sequence shown here is derived from an EMBL/GenBank/DDBJ whole genome shotgun (WGS) entry which is preliminary data.</text>
</comment>
<evidence type="ECO:0000256" key="4">
    <source>
        <dbReference type="ARBA" id="ARBA00022723"/>
    </source>
</evidence>
<dbReference type="GO" id="GO:0016787">
    <property type="term" value="F:hydrolase activity"/>
    <property type="evidence" value="ECO:0007669"/>
    <property type="project" value="UniProtKB-KW"/>
</dbReference>
<keyword evidence="6" id="KW-0862">Zinc</keyword>
<dbReference type="PANTHER" id="PTHR30616:SF2">
    <property type="entry name" value="PURINE NUCLEOSIDE PHOSPHORYLASE LACC1"/>
    <property type="match status" value="1"/>
</dbReference>
<accession>A0A0F3P6I6</accession>
<protein>
    <recommendedName>
        <fullName evidence="10">Purine nucleoside phosphorylase</fullName>
    </recommendedName>
</protein>
<evidence type="ECO:0000256" key="3">
    <source>
        <dbReference type="ARBA" id="ARBA00022679"/>
    </source>
</evidence>
<evidence type="ECO:0000256" key="1">
    <source>
        <dbReference type="ARBA" id="ARBA00000553"/>
    </source>
</evidence>
<name>A0A0F3P6I6_ORITS</name>
<evidence type="ECO:0000256" key="9">
    <source>
        <dbReference type="ARBA" id="ARBA00049893"/>
    </source>
</evidence>
<comment type="catalytic activity">
    <reaction evidence="9">
        <text>S-methyl-5'-thioadenosine + phosphate = 5-(methylsulfanyl)-alpha-D-ribose 1-phosphate + adenine</text>
        <dbReference type="Rhea" id="RHEA:11852"/>
        <dbReference type="ChEBI" id="CHEBI:16708"/>
        <dbReference type="ChEBI" id="CHEBI:17509"/>
        <dbReference type="ChEBI" id="CHEBI:43474"/>
        <dbReference type="ChEBI" id="CHEBI:58533"/>
        <dbReference type="EC" id="2.4.2.28"/>
    </reaction>
    <physiologicalReaction direction="left-to-right" evidence="9">
        <dbReference type="Rhea" id="RHEA:11853"/>
    </physiologicalReaction>
</comment>
<evidence type="ECO:0000256" key="7">
    <source>
        <dbReference type="ARBA" id="ARBA00047989"/>
    </source>
</evidence>
<dbReference type="Pfam" id="PF02578">
    <property type="entry name" value="Cu-oxidase_4"/>
    <property type="match status" value="1"/>
</dbReference>